<evidence type="ECO:0000259" key="12">
    <source>
        <dbReference type="PROSITE" id="PS52015"/>
    </source>
</evidence>
<protein>
    <submittedName>
        <fullName evidence="13">TonB family protein</fullName>
    </submittedName>
</protein>
<evidence type="ECO:0000256" key="9">
    <source>
        <dbReference type="ARBA" id="ARBA00023136"/>
    </source>
</evidence>
<reference evidence="13" key="1">
    <citation type="submission" date="2022-05" db="EMBL/GenBank/DDBJ databases">
        <authorList>
            <person name="Sun H.-N."/>
        </authorList>
    </citation>
    <scope>NUCLEOTIDE SEQUENCE</scope>
    <source>
        <strain evidence="13">HB14</strain>
    </source>
</reference>
<organism evidence="13 14">
    <name type="scientific">Gilvimarinus xylanilyticus</name>
    <dbReference type="NCBI Taxonomy" id="2944139"/>
    <lineage>
        <taxon>Bacteria</taxon>
        <taxon>Pseudomonadati</taxon>
        <taxon>Pseudomonadota</taxon>
        <taxon>Gammaproteobacteria</taxon>
        <taxon>Cellvibrionales</taxon>
        <taxon>Cellvibrionaceae</taxon>
        <taxon>Gilvimarinus</taxon>
    </lineage>
</organism>
<dbReference type="GO" id="GO:0031992">
    <property type="term" value="F:energy transducer activity"/>
    <property type="evidence" value="ECO:0007669"/>
    <property type="project" value="TreeGrafter"/>
</dbReference>
<dbReference type="GO" id="GO:0098797">
    <property type="term" value="C:plasma membrane protein complex"/>
    <property type="evidence" value="ECO:0007669"/>
    <property type="project" value="TreeGrafter"/>
</dbReference>
<comment type="similarity">
    <text evidence="2">Belongs to the TonB family.</text>
</comment>
<evidence type="ECO:0000313" key="14">
    <source>
        <dbReference type="Proteomes" id="UP001139319"/>
    </source>
</evidence>
<feature type="compositionally biased region" description="Polar residues" evidence="10">
    <location>
        <begin position="136"/>
        <end position="146"/>
    </location>
</feature>
<dbReference type="GO" id="GO:0055085">
    <property type="term" value="P:transmembrane transport"/>
    <property type="evidence" value="ECO:0007669"/>
    <property type="project" value="InterPro"/>
</dbReference>
<reference evidence="13" key="2">
    <citation type="submission" date="2023-01" db="EMBL/GenBank/DDBJ databases">
        <title>Gilvimarinus xylanilyticus HB14 isolated from Caulerpa lentillifera aquaculture base in Hainan, China.</title>
        <authorList>
            <person name="Zhang Y.-J."/>
        </authorList>
    </citation>
    <scope>NUCLEOTIDE SEQUENCE</scope>
    <source>
        <strain evidence="13">HB14</strain>
    </source>
</reference>
<dbReference type="Proteomes" id="UP001139319">
    <property type="component" value="Unassembled WGS sequence"/>
</dbReference>
<evidence type="ECO:0000256" key="11">
    <source>
        <dbReference type="SAM" id="Phobius"/>
    </source>
</evidence>
<gene>
    <name evidence="13" type="ORF">M6D89_11540</name>
</gene>
<keyword evidence="5" id="KW-0997">Cell inner membrane</keyword>
<dbReference type="PROSITE" id="PS52015">
    <property type="entry name" value="TONB_CTD"/>
    <property type="match status" value="1"/>
</dbReference>
<dbReference type="AlphaFoldDB" id="A0A9X2I5Q8"/>
<dbReference type="NCBIfam" id="TIGR01352">
    <property type="entry name" value="tonB_Cterm"/>
    <property type="match status" value="1"/>
</dbReference>
<evidence type="ECO:0000256" key="3">
    <source>
        <dbReference type="ARBA" id="ARBA00022448"/>
    </source>
</evidence>
<comment type="caution">
    <text evidence="13">The sequence shown here is derived from an EMBL/GenBank/DDBJ whole genome shotgun (WGS) entry which is preliminary data.</text>
</comment>
<keyword evidence="8 11" id="KW-1133">Transmembrane helix</keyword>
<accession>A0A9X2I5Q8</accession>
<feature type="region of interest" description="Disordered" evidence="10">
    <location>
        <begin position="136"/>
        <end position="159"/>
    </location>
</feature>
<name>A0A9X2I5Q8_9GAMM</name>
<dbReference type="Pfam" id="PF03544">
    <property type="entry name" value="TonB_C"/>
    <property type="match status" value="1"/>
</dbReference>
<evidence type="ECO:0000256" key="5">
    <source>
        <dbReference type="ARBA" id="ARBA00022519"/>
    </source>
</evidence>
<evidence type="ECO:0000256" key="7">
    <source>
        <dbReference type="ARBA" id="ARBA00022927"/>
    </source>
</evidence>
<proteinExistence type="inferred from homology"/>
<evidence type="ECO:0000256" key="6">
    <source>
        <dbReference type="ARBA" id="ARBA00022692"/>
    </source>
</evidence>
<evidence type="ECO:0000256" key="1">
    <source>
        <dbReference type="ARBA" id="ARBA00004383"/>
    </source>
</evidence>
<evidence type="ECO:0000256" key="4">
    <source>
        <dbReference type="ARBA" id="ARBA00022475"/>
    </source>
</evidence>
<dbReference type="PANTHER" id="PTHR33446">
    <property type="entry name" value="PROTEIN TONB-RELATED"/>
    <property type="match status" value="1"/>
</dbReference>
<keyword evidence="6 11" id="KW-0812">Transmembrane</keyword>
<sequence>MSSNPSVAVGVDTRINSIDRLSFTVFVAIVAHALIIFGLTFSLPQPDEVAPTLEITLSNHSTDQAPDDARFLAQHNQQASGTELANRELTTDQQADFVAPTVNQVAPVPQQQASTKAQAAEQPLLTTNAAATRQVVQENDNHSQQQELEREGSPEEQPMITPEIASLQAKLDRQRQEYAKRPRLRRLTSLATKSVPEAAYLLEWSRKIEQVGNANYPQQALTQRLTGQLRMAVTINPNGTIRALELSESSGVSILDEAAMQIVRMAAPFDPIPPEVRENFDQLQIIRTWMFEIDGLSTSSN</sequence>
<dbReference type="RefSeq" id="WP_253968225.1">
    <property type="nucleotide sequence ID" value="NZ_JAMFTH010000003.1"/>
</dbReference>
<dbReference type="EMBL" id="JAMFTH010000003">
    <property type="protein sequence ID" value="MCP8899932.1"/>
    <property type="molecule type" value="Genomic_DNA"/>
</dbReference>
<dbReference type="GO" id="GO:0015031">
    <property type="term" value="P:protein transport"/>
    <property type="evidence" value="ECO:0007669"/>
    <property type="project" value="UniProtKB-KW"/>
</dbReference>
<dbReference type="InterPro" id="IPR006260">
    <property type="entry name" value="TonB/TolA_C"/>
</dbReference>
<feature type="transmembrane region" description="Helical" evidence="11">
    <location>
        <begin position="21"/>
        <end position="43"/>
    </location>
</feature>
<evidence type="ECO:0000256" key="10">
    <source>
        <dbReference type="SAM" id="MobiDB-lite"/>
    </source>
</evidence>
<dbReference type="SUPFAM" id="SSF74653">
    <property type="entry name" value="TolA/TonB C-terminal domain"/>
    <property type="match status" value="1"/>
</dbReference>
<evidence type="ECO:0000313" key="13">
    <source>
        <dbReference type="EMBL" id="MCP8899932.1"/>
    </source>
</evidence>
<feature type="domain" description="TonB C-terminal" evidence="12">
    <location>
        <begin position="201"/>
        <end position="300"/>
    </location>
</feature>
<dbReference type="PANTHER" id="PTHR33446:SF11">
    <property type="entry name" value="TONB3"/>
    <property type="match status" value="1"/>
</dbReference>
<evidence type="ECO:0000256" key="2">
    <source>
        <dbReference type="ARBA" id="ARBA00006555"/>
    </source>
</evidence>
<keyword evidence="9 11" id="KW-0472">Membrane</keyword>
<dbReference type="Gene3D" id="3.30.1150.10">
    <property type="match status" value="1"/>
</dbReference>
<dbReference type="InterPro" id="IPR037682">
    <property type="entry name" value="TonB_C"/>
</dbReference>
<keyword evidence="4" id="KW-1003">Cell membrane</keyword>
<evidence type="ECO:0000256" key="8">
    <source>
        <dbReference type="ARBA" id="ARBA00022989"/>
    </source>
</evidence>
<dbReference type="InterPro" id="IPR051045">
    <property type="entry name" value="TonB-dependent_transducer"/>
</dbReference>
<comment type="subcellular location">
    <subcellularLocation>
        <location evidence="1">Cell inner membrane</location>
        <topology evidence="1">Single-pass membrane protein</topology>
        <orientation evidence="1">Periplasmic side</orientation>
    </subcellularLocation>
</comment>
<keyword evidence="3" id="KW-0813">Transport</keyword>
<keyword evidence="7" id="KW-0653">Protein transport</keyword>
<keyword evidence="14" id="KW-1185">Reference proteome</keyword>